<dbReference type="EMBL" id="UINC01009543">
    <property type="protein sequence ID" value="SVA42785.1"/>
    <property type="molecule type" value="Genomic_DNA"/>
</dbReference>
<sequence length="38" mass="4568">MSLLSIFLMDEPIQIEPIRRLPHIRDLVTDVSWNYEIN</sequence>
<organism evidence="1">
    <name type="scientific">marine metagenome</name>
    <dbReference type="NCBI Taxonomy" id="408172"/>
    <lineage>
        <taxon>unclassified sequences</taxon>
        <taxon>metagenomes</taxon>
        <taxon>ecological metagenomes</taxon>
    </lineage>
</organism>
<gene>
    <name evidence="1" type="ORF">METZ01_LOCUS95639</name>
</gene>
<feature type="non-terminal residue" evidence="1">
    <location>
        <position position="38"/>
    </location>
</feature>
<accession>A0A381VR40</accession>
<reference evidence="1" key="1">
    <citation type="submission" date="2018-05" db="EMBL/GenBank/DDBJ databases">
        <authorList>
            <person name="Lanie J.A."/>
            <person name="Ng W.-L."/>
            <person name="Kazmierczak K.M."/>
            <person name="Andrzejewski T.M."/>
            <person name="Davidsen T.M."/>
            <person name="Wayne K.J."/>
            <person name="Tettelin H."/>
            <person name="Glass J.I."/>
            <person name="Rusch D."/>
            <person name="Podicherti R."/>
            <person name="Tsui H.-C.T."/>
            <person name="Winkler M.E."/>
        </authorList>
    </citation>
    <scope>NUCLEOTIDE SEQUENCE</scope>
</reference>
<proteinExistence type="predicted"/>
<evidence type="ECO:0000313" key="1">
    <source>
        <dbReference type="EMBL" id="SVA42785.1"/>
    </source>
</evidence>
<protein>
    <submittedName>
        <fullName evidence="1">Uncharacterized protein</fullName>
    </submittedName>
</protein>
<dbReference type="AlphaFoldDB" id="A0A381VR40"/>
<name>A0A381VR40_9ZZZZ</name>